<proteinExistence type="predicted"/>
<dbReference type="GO" id="GO:0000976">
    <property type="term" value="F:transcription cis-regulatory region binding"/>
    <property type="evidence" value="ECO:0007669"/>
    <property type="project" value="TreeGrafter"/>
</dbReference>
<dbReference type="PANTHER" id="PTHR47894">
    <property type="entry name" value="HTH-TYPE TRANSCRIPTIONAL REGULATOR GADX"/>
    <property type="match status" value="1"/>
</dbReference>
<evidence type="ECO:0000256" key="3">
    <source>
        <dbReference type="ARBA" id="ARBA00023163"/>
    </source>
</evidence>
<sequence>MPHSKDYTGSVYGGLGHLLYAYSQAKGLVISEKLEQVQNLERFDFCLWRDLLTDIDQHLQIPALGLDIAEHVQPKHLGIIAYIALSCNTLGEALYRYHDFHRLIYDGSALELNIQDGYLALGWGYIPFHLTTQITQENAIALMVQFLKHFLEFKDIHIHEVHFIHPAPKNVAIYEEYFNCKVLFSQPKAQIIAPIHQLAKPIRQGDQTLQHLLMQQAHALLDKLPNSTQLDHRLQQAILTGLQKNQYQIAPIAKQLHMSVRQLQRHLQQQDTTYQQRMQEVRHLLAVQYLKDRHLSLQEIALLLGYSEQSAFQRAFKQWTSLTPQQWRQQQYAKITLCSSS</sequence>
<dbReference type="AlphaFoldDB" id="A0A1G6NP89"/>
<dbReference type="PANTHER" id="PTHR47894:SF1">
    <property type="entry name" value="HTH-TYPE TRANSCRIPTIONAL REGULATOR VQSM"/>
    <property type="match status" value="1"/>
</dbReference>
<dbReference type="PRINTS" id="PR00032">
    <property type="entry name" value="HTHARAC"/>
</dbReference>
<dbReference type="InterPro" id="IPR020449">
    <property type="entry name" value="Tscrpt_reg_AraC-type_HTH"/>
</dbReference>
<evidence type="ECO:0000313" key="5">
    <source>
        <dbReference type="EMBL" id="SDC69579.1"/>
    </source>
</evidence>
<organism evidence="5 6">
    <name type="scientific">Acinetobacter kookii</name>
    <dbReference type="NCBI Taxonomy" id="1226327"/>
    <lineage>
        <taxon>Bacteria</taxon>
        <taxon>Pseudomonadati</taxon>
        <taxon>Pseudomonadota</taxon>
        <taxon>Gammaproteobacteria</taxon>
        <taxon>Moraxellales</taxon>
        <taxon>Moraxellaceae</taxon>
        <taxon>Acinetobacter</taxon>
    </lineage>
</organism>
<dbReference type="InterPro" id="IPR018060">
    <property type="entry name" value="HTH_AraC"/>
</dbReference>
<dbReference type="STRING" id="1226327.SAMN05421732_1116"/>
<dbReference type="Pfam" id="PF12833">
    <property type="entry name" value="HTH_18"/>
    <property type="match status" value="1"/>
</dbReference>
<evidence type="ECO:0000256" key="1">
    <source>
        <dbReference type="ARBA" id="ARBA00023015"/>
    </source>
</evidence>
<dbReference type="EMBL" id="FMYO01000011">
    <property type="protein sequence ID" value="SDC69579.1"/>
    <property type="molecule type" value="Genomic_DNA"/>
</dbReference>
<dbReference type="Proteomes" id="UP000243468">
    <property type="component" value="Unassembled WGS sequence"/>
</dbReference>
<gene>
    <name evidence="5" type="ORF">SAMN05421732_1116</name>
</gene>
<feature type="domain" description="HTH araC/xylS-type" evidence="4">
    <location>
        <begin position="232"/>
        <end position="330"/>
    </location>
</feature>
<accession>A0A1G6NP89</accession>
<dbReference type="InterPro" id="IPR009057">
    <property type="entry name" value="Homeodomain-like_sf"/>
</dbReference>
<reference evidence="6" key="1">
    <citation type="submission" date="2016-09" db="EMBL/GenBank/DDBJ databases">
        <authorList>
            <person name="Varghese N."/>
            <person name="Submissions S."/>
        </authorList>
    </citation>
    <scope>NUCLEOTIDE SEQUENCE [LARGE SCALE GENOMIC DNA]</scope>
    <source>
        <strain evidence="6">ANC 4667</strain>
    </source>
</reference>
<dbReference type="PROSITE" id="PS01124">
    <property type="entry name" value="HTH_ARAC_FAMILY_2"/>
    <property type="match status" value="1"/>
</dbReference>
<dbReference type="SMART" id="SM00342">
    <property type="entry name" value="HTH_ARAC"/>
    <property type="match status" value="1"/>
</dbReference>
<keyword evidence="1" id="KW-0805">Transcription regulation</keyword>
<evidence type="ECO:0000256" key="2">
    <source>
        <dbReference type="ARBA" id="ARBA00023125"/>
    </source>
</evidence>
<dbReference type="OrthoDB" id="6506763at2"/>
<protein>
    <submittedName>
        <fullName evidence="5">Transcriptional regulator, AraC family</fullName>
    </submittedName>
</protein>
<dbReference type="Gene3D" id="1.10.10.60">
    <property type="entry name" value="Homeodomain-like"/>
    <property type="match status" value="1"/>
</dbReference>
<evidence type="ECO:0000313" key="6">
    <source>
        <dbReference type="Proteomes" id="UP000243468"/>
    </source>
</evidence>
<dbReference type="GO" id="GO:0005829">
    <property type="term" value="C:cytosol"/>
    <property type="evidence" value="ECO:0007669"/>
    <property type="project" value="TreeGrafter"/>
</dbReference>
<dbReference type="InterPro" id="IPR032687">
    <property type="entry name" value="AraC-type_N"/>
</dbReference>
<dbReference type="SUPFAM" id="SSF46689">
    <property type="entry name" value="Homeodomain-like"/>
    <property type="match status" value="1"/>
</dbReference>
<keyword evidence="2" id="KW-0238">DNA-binding</keyword>
<evidence type="ECO:0000259" key="4">
    <source>
        <dbReference type="PROSITE" id="PS01124"/>
    </source>
</evidence>
<dbReference type="RefSeq" id="WP_092820445.1">
    <property type="nucleotide sequence ID" value="NZ_BAABKJ010000013.1"/>
</dbReference>
<keyword evidence="3" id="KW-0804">Transcription</keyword>
<name>A0A1G6NP89_9GAMM</name>
<dbReference type="GO" id="GO:0003700">
    <property type="term" value="F:DNA-binding transcription factor activity"/>
    <property type="evidence" value="ECO:0007669"/>
    <property type="project" value="InterPro"/>
</dbReference>
<keyword evidence="6" id="KW-1185">Reference proteome</keyword>
<dbReference type="Pfam" id="PF12625">
    <property type="entry name" value="Arabinose_bd"/>
    <property type="match status" value="1"/>
</dbReference>